<dbReference type="Proteomes" id="UP000238362">
    <property type="component" value="Unassembled WGS sequence"/>
</dbReference>
<dbReference type="EMBL" id="PVNH01000003">
    <property type="protein sequence ID" value="PRX49407.1"/>
    <property type="molecule type" value="Genomic_DNA"/>
</dbReference>
<reference evidence="1 2" key="1">
    <citation type="submission" date="2018-03" db="EMBL/GenBank/DDBJ databases">
        <title>Genomic Encyclopedia of Type Strains, Phase III (KMG-III): the genomes of soil and plant-associated and newly described type strains.</title>
        <authorList>
            <person name="Whitman W."/>
        </authorList>
    </citation>
    <scope>NUCLEOTIDE SEQUENCE [LARGE SCALE GENOMIC DNA]</scope>
    <source>
        <strain evidence="1 2">CGMCC 4.7125</strain>
    </source>
</reference>
<evidence type="ECO:0008006" key="3">
    <source>
        <dbReference type="Google" id="ProtNLM"/>
    </source>
</evidence>
<name>A0A2T0LZ64_9PSEU</name>
<comment type="caution">
    <text evidence="1">The sequence shown here is derived from an EMBL/GenBank/DDBJ whole genome shotgun (WGS) entry which is preliminary data.</text>
</comment>
<protein>
    <recommendedName>
        <fullName evidence="3">Methyltransferase family protein</fullName>
    </recommendedName>
</protein>
<dbReference type="AlphaFoldDB" id="A0A2T0LZ64"/>
<accession>A0A2T0LZ64</accession>
<dbReference type="RefSeq" id="WP_106178069.1">
    <property type="nucleotide sequence ID" value="NZ_PVNH01000003.1"/>
</dbReference>
<proteinExistence type="predicted"/>
<dbReference type="PANTHER" id="PTHR45128:SF2">
    <property type="entry name" value="METHYLTRANSFERASE DOMAIN-CONTAINING PROTEIN"/>
    <property type="match status" value="1"/>
</dbReference>
<dbReference type="InterPro" id="IPR053173">
    <property type="entry name" value="SAM-binding_MTase"/>
</dbReference>
<evidence type="ECO:0000313" key="2">
    <source>
        <dbReference type="Proteomes" id="UP000238362"/>
    </source>
</evidence>
<dbReference type="OrthoDB" id="9801363at2"/>
<dbReference type="PANTHER" id="PTHR45128">
    <property type="entry name" value="METHYLTRANSFERASE TYPE 11"/>
    <property type="match status" value="1"/>
</dbReference>
<sequence length="96" mass="10176">MVVFFDALHDLGDPPAALRRAHDLLTEGEILVAVEPWSLDRLEDGIGNPSVRVDYALSTSLCTPCSLAQDGGYALGTQGGPSVRLRLLAARASATR</sequence>
<evidence type="ECO:0000313" key="1">
    <source>
        <dbReference type="EMBL" id="PRX49407.1"/>
    </source>
</evidence>
<gene>
    <name evidence="1" type="ORF">B0I33_103443</name>
</gene>
<keyword evidence="2" id="KW-1185">Reference proteome</keyword>
<organism evidence="1 2">
    <name type="scientific">Prauserella shujinwangii</name>
    <dbReference type="NCBI Taxonomy" id="1453103"/>
    <lineage>
        <taxon>Bacteria</taxon>
        <taxon>Bacillati</taxon>
        <taxon>Actinomycetota</taxon>
        <taxon>Actinomycetes</taxon>
        <taxon>Pseudonocardiales</taxon>
        <taxon>Pseudonocardiaceae</taxon>
        <taxon>Prauserella</taxon>
    </lineage>
</organism>